<dbReference type="GO" id="GO:0008379">
    <property type="term" value="F:thioredoxin peroxidase activity"/>
    <property type="evidence" value="ECO:0007669"/>
    <property type="project" value="TreeGrafter"/>
</dbReference>
<accession>A0A2J6TTG9</accession>
<dbReference type="InterPro" id="IPR013766">
    <property type="entry name" value="Thioredoxin_domain"/>
</dbReference>
<evidence type="ECO:0000259" key="10">
    <source>
        <dbReference type="PROSITE" id="PS51352"/>
    </source>
</evidence>
<evidence type="ECO:0000256" key="7">
    <source>
        <dbReference type="ARBA" id="ARBA00032824"/>
    </source>
</evidence>
<feature type="domain" description="Thioredoxin" evidence="10">
    <location>
        <begin position="19"/>
        <end position="192"/>
    </location>
</feature>
<dbReference type="SUPFAM" id="SSF52833">
    <property type="entry name" value="Thioredoxin-like"/>
    <property type="match status" value="1"/>
</dbReference>
<dbReference type="GeneID" id="36581941"/>
<comment type="catalytic activity">
    <reaction evidence="9">
        <text>a hydroperoxide + [thioredoxin]-dithiol = an alcohol + [thioredoxin]-disulfide + H2O</text>
        <dbReference type="Rhea" id="RHEA:62620"/>
        <dbReference type="Rhea" id="RHEA-COMP:10698"/>
        <dbReference type="Rhea" id="RHEA-COMP:10700"/>
        <dbReference type="ChEBI" id="CHEBI:15377"/>
        <dbReference type="ChEBI" id="CHEBI:29950"/>
        <dbReference type="ChEBI" id="CHEBI:30879"/>
        <dbReference type="ChEBI" id="CHEBI:35924"/>
        <dbReference type="ChEBI" id="CHEBI:50058"/>
        <dbReference type="EC" id="1.11.1.24"/>
    </reaction>
</comment>
<evidence type="ECO:0000256" key="4">
    <source>
        <dbReference type="ARBA" id="ARBA00023002"/>
    </source>
</evidence>
<evidence type="ECO:0000256" key="6">
    <source>
        <dbReference type="ARBA" id="ARBA00023284"/>
    </source>
</evidence>
<name>A0A2J6TTG9_9HELO</name>
<dbReference type="GO" id="GO:0045454">
    <property type="term" value="P:cell redox homeostasis"/>
    <property type="evidence" value="ECO:0007669"/>
    <property type="project" value="TreeGrafter"/>
</dbReference>
<sequence length="192" mass="21162">TINGINSAFEAAFKDQSTIKVGDKLPSFALSDALGKEVKSELCELLKEGPLLITFYRGEWCPFCNLALRSLQLNLDKIQAKGVTLVAISPELPNSSLSTKAKNEVKFPVLSDLGNKFARELGIIFLMPDSLRPTFKAFGHDLVARNGDDSFEVPVPAALLVDGKGNVRNTYINPHCWERIEPSTALEWIDEL</sequence>
<keyword evidence="4" id="KW-0560">Oxidoreductase</keyword>
<keyword evidence="3" id="KW-0049">Antioxidant</keyword>
<dbReference type="InterPro" id="IPR000866">
    <property type="entry name" value="AhpC/TSA"/>
</dbReference>
<dbReference type="EMBL" id="KZ613745">
    <property type="protein sequence ID" value="PMD66314.1"/>
    <property type="molecule type" value="Genomic_DNA"/>
</dbReference>
<proteinExistence type="inferred from homology"/>
<dbReference type="PANTHER" id="PTHR42801">
    <property type="entry name" value="THIOREDOXIN-DEPENDENT PEROXIDE REDUCTASE"/>
    <property type="match status" value="1"/>
</dbReference>
<comment type="similarity">
    <text evidence="8">Belongs to the peroxiredoxin family. BCP/PrxQ subfamily.</text>
</comment>
<evidence type="ECO:0000256" key="1">
    <source>
        <dbReference type="ARBA" id="ARBA00013017"/>
    </source>
</evidence>
<keyword evidence="2" id="KW-0575">Peroxidase</keyword>
<protein>
    <recommendedName>
        <fullName evidence="1">thioredoxin-dependent peroxiredoxin</fullName>
        <ecNumber evidence="1">1.11.1.24</ecNumber>
    </recommendedName>
    <alternativeName>
        <fullName evidence="7">Thioredoxin peroxidase</fullName>
    </alternativeName>
</protein>
<dbReference type="STRING" id="1095630.A0A2J6TTG9"/>
<evidence type="ECO:0000256" key="9">
    <source>
        <dbReference type="ARBA" id="ARBA00049091"/>
    </source>
</evidence>
<keyword evidence="6" id="KW-0676">Redox-active center</keyword>
<dbReference type="AlphaFoldDB" id="A0A2J6TTG9"/>
<dbReference type="InterPro" id="IPR050924">
    <property type="entry name" value="Peroxiredoxin_BCP/PrxQ"/>
</dbReference>
<dbReference type="Proteomes" id="UP000235371">
    <property type="component" value="Unassembled WGS sequence"/>
</dbReference>
<keyword evidence="12" id="KW-1185">Reference proteome</keyword>
<dbReference type="EC" id="1.11.1.24" evidence="1"/>
<dbReference type="PROSITE" id="PS51352">
    <property type="entry name" value="THIOREDOXIN_2"/>
    <property type="match status" value="1"/>
</dbReference>
<dbReference type="GO" id="GO:0005737">
    <property type="term" value="C:cytoplasm"/>
    <property type="evidence" value="ECO:0007669"/>
    <property type="project" value="TreeGrafter"/>
</dbReference>
<feature type="non-terminal residue" evidence="11">
    <location>
        <position position="1"/>
    </location>
</feature>
<dbReference type="PANTHER" id="PTHR42801:SF7">
    <property type="entry name" value="SLL1159 PROTEIN"/>
    <property type="match status" value="1"/>
</dbReference>
<dbReference type="Pfam" id="PF00578">
    <property type="entry name" value="AhpC-TSA"/>
    <property type="match status" value="1"/>
</dbReference>
<dbReference type="Gene3D" id="3.40.30.10">
    <property type="entry name" value="Glutaredoxin"/>
    <property type="match status" value="1"/>
</dbReference>
<keyword evidence="5" id="KW-1015">Disulfide bond</keyword>
<dbReference type="CDD" id="cd02970">
    <property type="entry name" value="PRX_like2"/>
    <property type="match status" value="1"/>
</dbReference>
<organism evidence="11 12">
    <name type="scientific">Hyaloscypha bicolor E</name>
    <dbReference type="NCBI Taxonomy" id="1095630"/>
    <lineage>
        <taxon>Eukaryota</taxon>
        <taxon>Fungi</taxon>
        <taxon>Dikarya</taxon>
        <taxon>Ascomycota</taxon>
        <taxon>Pezizomycotina</taxon>
        <taxon>Leotiomycetes</taxon>
        <taxon>Helotiales</taxon>
        <taxon>Hyaloscyphaceae</taxon>
        <taxon>Hyaloscypha</taxon>
        <taxon>Hyaloscypha bicolor</taxon>
    </lineage>
</organism>
<evidence type="ECO:0000313" key="11">
    <source>
        <dbReference type="EMBL" id="PMD66314.1"/>
    </source>
</evidence>
<reference evidence="11 12" key="1">
    <citation type="submission" date="2016-04" db="EMBL/GenBank/DDBJ databases">
        <title>A degradative enzymes factory behind the ericoid mycorrhizal symbiosis.</title>
        <authorList>
            <consortium name="DOE Joint Genome Institute"/>
            <person name="Martino E."/>
            <person name="Morin E."/>
            <person name="Grelet G."/>
            <person name="Kuo A."/>
            <person name="Kohler A."/>
            <person name="Daghino S."/>
            <person name="Barry K."/>
            <person name="Choi C."/>
            <person name="Cichocki N."/>
            <person name="Clum A."/>
            <person name="Copeland A."/>
            <person name="Hainaut M."/>
            <person name="Haridas S."/>
            <person name="Labutti K."/>
            <person name="Lindquist E."/>
            <person name="Lipzen A."/>
            <person name="Khouja H.-R."/>
            <person name="Murat C."/>
            <person name="Ohm R."/>
            <person name="Olson A."/>
            <person name="Spatafora J."/>
            <person name="Veneault-Fourrey C."/>
            <person name="Henrissat B."/>
            <person name="Grigoriev I."/>
            <person name="Martin F."/>
            <person name="Perotto S."/>
        </authorList>
    </citation>
    <scope>NUCLEOTIDE SEQUENCE [LARGE SCALE GENOMIC DNA]</scope>
    <source>
        <strain evidence="11 12">E</strain>
    </source>
</reference>
<gene>
    <name evidence="11" type="ORF">K444DRAFT_518422</name>
</gene>
<evidence type="ECO:0000256" key="2">
    <source>
        <dbReference type="ARBA" id="ARBA00022559"/>
    </source>
</evidence>
<dbReference type="InterPro" id="IPR036249">
    <property type="entry name" value="Thioredoxin-like_sf"/>
</dbReference>
<dbReference type="OrthoDB" id="338622at2759"/>
<evidence type="ECO:0000256" key="3">
    <source>
        <dbReference type="ARBA" id="ARBA00022862"/>
    </source>
</evidence>
<dbReference type="GO" id="GO:0034599">
    <property type="term" value="P:cellular response to oxidative stress"/>
    <property type="evidence" value="ECO:0007669"/>
    <property type="project" value="TreeGrafter"/>
</dbReference>
<dbReference type="InParanoid" id="A0A2J6TTG9"/>
<dbReference type="RefSeq" id="XP_024743218.1">
    <property type="nucleotide sequence ID" value="XM_024873861.1"/>
</dbReference>
<evidence type="ECO:0000256" key="8">
    <source>
        <dbReference type="ARBA" id="ARBA00038489"/>
    </source>
</evidence>
<evidence type="ECO:0000256" key="5">
    <source>
        <dbReference type="ARBA" id="ARBA00023157"/>
    </source>
</evidence>
<evidence type="ECO:0000313" key="12">
    <source>
        <dbReference type="Proteomes" id="UP000235371"/>
    </source>
</evidence>